<evidence type="ECO:0008006" key="3">
    <source>
        <dbReference type="Google" id="ProtNLM"/>
    </source>
</evidence>
<sequence>MHANIFKSTMFNGLIMGVLFSLNFFLSASKNVSLLLLSYLLIAIMIVVSYRMAVRYRDNECGGYINYWMVFNYVVLTFFFASIISSIFKIIYTKYLNPDYLPMLFEESMRQIEQNRSLFESLKLPLDDNYFEELERQMRPVNYSLQTIWVNIFTGAILGLILGGFVRKNKGIFDDETPVENKEN</sequence>
<protein>
    <recommendedName>
        <fullName evidence="3">DUF4199 domain-containing protein</fullName>
    </recommendedName>
</protein>
<organism evidence="2">
    <name type="scientific">bioreactor metagenome</name>
    <dbReference type="NCBI Taxonomy" id="1076179"/>
    <lineage>
        <taxon>unclassified sequences</taxon>
        <taxon>metagenomes</taxon>
        <taxon>ecological metagenomes</taxon>
    </lineage>
</organism>
<name>A0A644Z447_9ZZZZ</name>
<feature type="transmembrane region" description="Helical" evidence="1">
    <location>
        <begin position="65"/>
        <end position="92"/>
    </location>
</feature>
<accession>A0A644Z447</accession>
<comment type="caution">
    <text evidence="2">The sequence shown here is derived from an EMBL/GenBank/DDBJ whole genome shotgun (WGS) entry which is preliminary data.</text>
</comment>
<proteinExistence type="predicted"/>
<dbReference type="EMBL" id="VSSQ01007255">
    <property type="protein sequence ID" value="MPM35339.1"/>
    <property type="molecule type" value="Genomic_DNA"/>
</dbReference>
<feature type="transmembrane region" description="Helical" evidence="1">
    <location>
        <begin position="9"/>
        <end position="26"/>
    </location>
</feature>
<keyword evidence="1" id="KW-1133">Transmembrane helix</keyword>
<evidence type="ECO:0000313" key="2">
    <source>
        <dbReference type="EMBL" id="MPM35339.1"/>
    </source>
</evidence>
<dbReference type="AlphaFoldDB" id="A0A644Z447"/>
<feature type="transmembrane region" description="Helical" evidence="1">
    <location>
        <begin position="32"/>
        <end position="53"/>
    </location>
</feature>
<keyword evidence="1" id="KW-0812">Transmembrane</keyword>
<feature type="transmembrane region" description="Helical" evidence="1">
    <location>
        <begin position="148"/>
        <end position="166"/>
    </location>
</feature>
<keyword evidence="1" id="KW-0472">Membrane</keyword>
<gene>
    <name evidence="2" type="ORF">SDC9_81929</name>
</gene>
<dbReference type="Pfam" id="PF13858">
    <property type="entry name" value="DUF4199"/>
    <property type="match status" value="1"/>
</dbReference>
<dbReference type="InterPro" id="IPR025250">
    <property type="entry name" value="DUF4199"/>
</dbReference>
<reference evidence="2" key="1">
    <citation type="submission" date="2019-08" db="EMBL/GenBank/DDBJ databases">
        <authorList>
            <person name="Kucharzyk K."/>
            <person name="Murdoch R.W."/>
            <person name="Higgins S."/>
            <person name="Loffler F."/>
        </authorList>
    </citation>
    <scope>NUCLEOTIDE SEQUENCE</scope>
</reference>
<evidence type="ECO:0000256" key="1">
    <source>
        <dbReference type="SAM" id="Phobius"/>
    </source>
</evidence>